<protein>
    <submittedName>
        <fullName evidence="3">Uncharacterized protein</fullName>
    </submittedName>
</protein>
<keyword evidence="2" id="KW-0472">Membrane</keyword>
<keyword evidence="2" id="KW-1133">Transmembrane helix</keyword>
<proteinExistence type="predicted"/>
<evidence type="ECO:0000313" key="3">
    <source>
        <dbReference type="EMBL" id="SPD06274.1"/>
    </source>
</evidence>
<gene>
    <name evidence="3" type="ORF">FSB_LOCUS34156</name>
</gene>
<dbReference type="EMBL" id="OIVN01002768">
    <property type="protein sequence ID" value="SPD06274.1"/>
    <property type="molecule type" value="Genomic_DNA"/>
</dbReference>
<keyword evidence="2" id="KW-0812">Transmembrane</keyword>
<feature type="transmembrane region" description="Helical" evidence="2">
    <location>
        <begin position="189"/>
        <end position="211"/>
    </location>
</feature>
<dbReference type="AlphaFoldDB" id="A0A2N9H417"/>
<name>A0A2N9H417_FAGSY</name>
<feature type="compositionally biased region" description="Low complexity" evidence="1">
    <location>
        <begin position="106"/>
        <end position="119"/>
    </location>
</feature>
<organism evidence="3">
    <name type="scientific">Fagus sylvatica</name>
    <name type="common">Beechnut</name>
    <dbReference type="NCBI Taxonomy" id="28930"/>
    <lineage>
        <taxon>Eukaryota</taxon>
        <taxon>Viridiplantae</taxon>
        <taxon>Streptophyta</taxon>
        <taxon>Embryophyta</taxon>
        <taxon>Tracheophyta</taxon>
        <taxon>Spermatophyta</taxon>
        <taxon>Magnoliopsida</taxon>
        <taxon>eudicotyledons</taxon>
        <taxon>Gunneridae</taxon>
        <taxon>Pentapetalae</taxon>
        <taxon>rosids</taxon>
        <taxon>fabids</taxon>
        <taxon>Fagales</taxon>
        <taxon>Fagaceae</taxon>
        <taxon>Fagus</taxon>
    </lineage>
</organism>
<sequence>MAGFIIATTTTTGSDTRLLAIRSRLLWMGLWLQRLVEGDLWVLEDENGSGFMVIGDGWHQTPGTQRSACRGSTRAHDHASQKPRVDRHGHGVWAWAQAHRLGFGPGSSSGSESSSVGASRLPSSTRFRKNRRSSMSDEPRRGSSAGLPFPDPPFHVDWLKIGFSNGVLVKDSESGRVPAGRGFIAIPTWMWVSPWGCILGLISALGSVFVFQQWMGFGELCIMETKMVVGDEGCGGFLTKMSISCGLVKDRLQQWRIGALRQCRGGNVEKAAPWRGGGGVEGTTATWRPEDVKRSRHTMASCNIVCSSLHAKATQSAYIGVEGYEGEYSGVEYIHEMATKLCTKHMPPQIMCLIV</sequence>
<feature type="region of interest" description="Disordered" evidence="1">
    <location>
        <begin position="56"/>
        <end position="87"/>
    </location>
</feature>
<accession>A0A2N9H417</accession>
<evidence type="ECO:0000256" key="1">
    <source>
        <dbReference type="SAM" id="MobiDB-lite"/>
    </source>
</evidence>
<feature type="region of interest" description="Disordered" evidence="1">
    <location>
        <begin position="104"/>
        <end position="148"/>
    </location>
</feature>
<reference evidence="3" key="1">
    <citation type="submission" date="2018-02" db="EMBL/GenBank/DDBJ databases">
        <authorList>
            <person name="Cohen D.B."/>
            <person name="Kent A.D."/>
        </authorList>
    </citation>
    <scope>NUCLEOTIDE SEQUENCE</scope>
</reference>
<evidence type="ECO:0000256" key="2">
    <source>
        <dbReference type="SAM" id="Phobius"/>
    </source>
</evidence>
<feature type="compositionally biased region" description="Basic and acidic residues" evidence="1">
    <location>
        <begin position="74"/>
        <end position="87"/>
    </location>
</feature>